<dbReference type="Proteomes" id="UP001597040">
    <property type="component" value="Unassembled WGS sequence"/>
</dbReference>
<dbReference type="GO" id="GO:0008168">
    <property type="term" value="F:methyltransferase activity"/>
    <property type="evidence" value="ECO:0007669"/>
    <property type="project" value="UniProtKB-KW"/>
</dbReference>
<keyword evidence="3 5" id="KW-0808">Transferase</keyword>
<dbReference type="CDD" id="cd02440">
    <property type="entry name" value="AdoMet_MTases"/>
    <property type="match status" value="1"/>
</dbReference>
<dbReference type="InterPro" id="IPR013216">
    <property type="entry name" value="Methyltransf_11"/>
</dbReference>
<gene>
    <name evidence="5" type="ORF">ACFQ3N_06455</name>
</gene>
<organism evidence="5 6">
    <name type="scientific">Virgibacillus byunsanensis</name>
    <dbReference type="NCBI Taxonomy" id="570945"/>
    <lineage>
        <taxon>Bacteria</taxon>
        <taxon>Bacillati</taxon>
        <taxon>Bacillota</taxon>
        <taxon>Bacilli</taxon>
        <taxon>Bacillales</taxon>
        <taxon>Bacillaceae</taxon>
        <taxon>Virgibacillus</taxon>
    </lineage>
</organism>
<dbReference type="InterPro" id="IPR051052">
    <property type="entry name" value="Diverse_substrate_MTase"/>
</dbReference>
<keyword evidence="2 5" id="KW-0489">Methyltransferase</keyword>
<dbReference type="RefSeq" id="WP_390360658.1">
    <property type="nucleotide sequence ID" value="NZ_JBHTKJ010000012.1"/>
</dbReference>
<dbReference type="PANTHER" id="PTHR44942:SF4">
    <property type="entry name" value="METHYLTRANSFERASE TYPE 11 DOMAIN-CONTAINING PROTEIN"/>
    <property type="match status" value="1"/>
</dbReference>
<comment type="caution">
    <text evidence="5">The sequence shown here is derived from an EMBL/GenBank/DDBJ whole genome shotgun (WGS) entry which is preliminary data.</text>
</comment>
<name>A0ABW3LL91_9BACI</name>
<evidence type="ECO:0000313" key="6">
    <source>
        <dbReference type="Proteomes" id="UP001597040"/>
    </source>
</evidence>
<sequence>MNNKDSVKKTFSTNKEAYISSSTHAKESDLTLITDWLNPSLQMVALDIATGGGHVAKQLSSFVSIVVATDLTEEMLENTAKHLQDYKNITYKIADAENLPFMDDIFDIVTCRIAAHHFPNPDRYIYEVARVLKSKGKFLFIDNIAPTYSVHDQFINTLEKIRDNSHNRSRTILEWKNILTSSNLSILKELTRKKRLPYQEWLERTVEDKNDQEKVNQYILAAPQDIREYFQFDIDDTTIHSFSIDEWMVMCEK</sequence>
<proteinExistence type="inferred from homology"/>
<dbReference type="Gene3D" id="3.40.50.150">
    <property type="entry name" value="Vaccinia Virus protein VP39"/>
    <property type="match status" value="1"/>
</dbReference>
<dbReference type="PANTHER" id="PTHR44942">
    <property type="entry name" value="METHYLTRANSF_11 DOMAIN-CONTAINING PROTEIN"/>
    <property type="match status" value="1"/>
</dbReference>
<dbReference type="EMBL" id="JBHTKJ010000012">
    <property type="protein sequence ID" value="MFD1038049.1"/>
    <property type="molecule type" value="Genomic_DNA"/>
</dbReference>
<evidence type="ECO:0000313" key="5">
    <source>
        <dbReference type="EMBL" id="MFD1038049.1"/>
    </source>
</evidence>
<keyword evidence="6" id="KW-1185">Reference proteome</keyword>
<dbReference type="Pfam" id="PF08241">
    <property type="entry name" value="Methyltransf_11"/>
    <property type="match status" value="1"/>
</dbReference>
<dbReference type="InterPro" id="IPR029063">
    <property type="entry name" value="SAM-dependent_MTases_sf"/>
</dbReference>
<comment type="similarity">
    <text evidence="1">Belongs to the methyltransferase superfamily.</text>
</comment>
<reference evidence="6" key="1">
    <citation type="journal article" date="2019" name="Int. J. Syst. Evol. Microbiol.">
        <title>The Global Catalogue of Microorganisms (GCM) 10K type strain sequencing project: providing services to taxonomists for standard genome sequencing and annotation.</title>
        <authorList>
            <consortium name="The Broad Institute Genomics Platform"/>
            <consortium name="The Broad Institute Genome Sequencing Center for Infectious Disease"/>
            <person name="Wu L."/>
            <person name="Ma J."/>
        </authorList>
    </citation>
    <scope>NUCLEOTIDE SEQUENCE [LARGE SCALE GENOMIC DNA]</scope>
    <source>
        <strain evidence="6">CCUG 56754</strain>
    </source>
</reference>
<accession>A0ABW3LL91</accession>
<evidence type="ECO:0000259" key="4">
    <source>
        <dbReference type="Pfam" id="PF08241"/>
    </source>
</evidence>
<feature type="domain" description="Methyltransferase type 11" evidence="4">
    <location>
        <begin position="46"/>
        <end position="140"/>
    </location>
</feature>
<dbReference type="SUPFAM" id="SSF53335">
    <property type="entry name" value="S-adenosyl-L-methionine-dependent methyltransferases"/>
    <property type="match status" value="1"/>
</dbReference>
<dbReference type="GO" id="GO:0032259">
    <property type="term" value="P:methylation"/>
    <property type="evidence" value="ECO:0007669"/>
    <property type="project" value="UniProtKB-KW"/>
</dbReference>
<evidence type="ECO:0000256" key="2">
    <source>
        <dbReference type="ARBA" id="ARBA00022603"/>
    </source>
</evidence>
<protein>
    <submittedName>
        <fullName evidence="5">Class I SAM-dependent methyltransferase</fullName>
        <ecNumber evidence="5">2.1.1.-</ecNumber>
    </submittedName>
</protein>
<evidence type="ECO:0000256" key="1">
    <source>
        <dbReference type="ARBA" id="ARBA00008361"/>
    </source>
</evidence>
<evidence type="ECO:0000256" key="3">
    <source>
        <dbReference type="ARBA" id="ARBA00022679"/>
    </source>
</evidence>
<dbReference type="EC" id="2.1.1.-" evidence="5"/>